<reference evidence="8" key="1">
    <citation type="journal article" date="2000" name="Plant Physiol.">
        <title>A genomics approach to the comprehensive analysis of the glutathione S-transferase gene family in soybean and maize.</title>
        <authorList>
            <person name="McGonigle B."/>
            <person name="Keeler S.J."/>
            <person name="Lau S.M."/>
            <person name="Koeppe M.K."/>
            <person name="O'Keefe D.P."/>
        </authorList>
    </citation>
    <scope>NUCLEOTIDE SEQUENCE</scope>
</reference>
<dbReference type="Pfam" id="PF02798">
    <property type="entry name" value="GST_N"/>
    <property type="match status" value="1"/>
</dbReference>
<keyword evidence="6" id="KW-0472">Membrane</keyword>
<dbReference type="InterPro" id="IPR004045">
    <property type="entry name" value="Glutathione_S-Trfase_N"/>
</dbReference>
<dbReference type="ExpressionAtlas" id="Q9FQC8">
    <property type="expression patterns" value="baseline and differential"/>
</dbReference>
<evidence type="ECO:0000256" key="6">
    <source>
        <dbReference type="SAM" id="Phobius"/>
    </source>
</evidence>
<evidence type="ECO:0000256" key="3">
    <source>
        <dbReference type="ARBA" id="ARBA00022679"/>
    </source>
</evidence>
<feature type="compositionally biased region" description="Basic residues" evidence="5">
    <location>
        <begin position="207"/>
        <end position="217"/>
    </location>
</feature>
<organism evidence="8">
    <name type="scientific">Zea mays</name>
    <name type="common">Maize</name>
    <dbReference type="NCBI Taxonomy" id="4577"/>
    <lineage>
        <taxon>Eukaryota</taxon>
        <taxon>Viridiplantae</taxon>
        <taxon>Streptophyta</taxon>
        <taxon>Embryophyta</taxon>
        <taxon>Tracheophyta</taxon>
        <taxon>Spermatophyta</taxon>
        <taxon>Magnoliopsida</taxon>
        <taxon>Liliopsida</taxon>
        <taxon>Poales</taxon>
        <taxon>Poaceae</taxon>
        <taxon>PACMAD clade</taxon>
        <taxon>Panicoideae</taxon>
        <taxon>Andropogonodae</taxon>
        <taxon>Andropogoneae</taxon>
        <taxon>Tripsacinae</taxon>
        <taxon>Zea</taxon>
    </lineage>
</organism>
<feature type="domain" description="GST N-terminal" evidence="7">
    <location>
        <begin position="2"/>
        <end position="83"/>
    </location>
</feature>
<feature type="compositionally biased region" description="Basic residues" evidence="5">
    <location>
        <begin position="134"/>
        <end position="155"/>
    </location>
</feature>
<evidence type="ECO:0000313" key="8">
    <source>
        <dbReference type="EMBL" id="AAG34819.1"/>
    </source>
</evidence>
<dbReference type="FunFam" id="3.40.30.10:FF:000016">
    <property type="entry name" value="Glutathione S-transferase F2"/>
    <property type="match status" value="1"/>
</dbReference>
<feature type="region of interest" description="Disordered" evidence="5">
    <location>
        <begin position="264"/>
        <end position="300"/>
    </location>
</feature>
<dbReference type="PANTHER" id="PTHR43900:SF38">
    <property type="entry name" value="GLUTATHIONE S-TRANSFERASE, N-TERMINAL DOMAIN CONTAINING PROTEIN, EXPRESSED"/>
    <property type="match status" value="1"/>
</dbReference>
<dbReference type="SUPFAM" id="SSF52833">
    <property type="entry name" value="Thioredoxin-like"/>
    <property type="match status" value="1"/>
</dbReference>
<evidence type="ECO:0000256" key="4">
    <source>
        <dbReference type="ARBA" id="ARBA00047960"/>
    </source>
</evidence>
<dbReference type="PANTHER" id="PTHR43900">
    <property type="entry name" value="GLUTATHIONE S-TRANSFERASE RHO"/>
    <property type="match status" value="1"/>
</dbReference>
<feature type="transmembrane region" description="Helical" evidence="6">
    <location>
        <begin position="329"/>
        <end position="348"/>
    </location>
</feature>
<dbReference type="InterPro" id="IPR036249">
    <property type="entry name" value="Thioredoxin-like_sf"/>
</dbReference>
<dbReference type="GO" id="GO:0004364">
    <property type="term" value="F:glutathione transferase activity"/>
    <property type="evidence" value="ECO:0007669"/>
    <property type="project" value="UniProtKB-EC"/>
</dbReference>
<comment type="similarity">
    <text evidence="1">Belongs to the GST superfamily. Phi family.</text>
</comment>
<dbReference type="AlphaFoldDB" id="Q9FQC8"/>
<evidence type="ECO:0000256" key="1">
    <source>
        <dbReference type="ARBA" id="ARBA00010128"/>
    </source>
</evidence>
<dbReference type="EMBL" id="AF244676">
    <property type="protein sequence ID" value="AAG34819.1"/>
    <property type="molecule type" value="mRNA"/>
</dbReference>
<comment type="catalytic activity">
    <reaction evidence="4">
        <text>RX + glutathione = an S-substituted glutathione + a halide anion + H(+)</text>
        <dbReference type="Rhea" id="RHEA:16437"/>
        <dbReference type="ChEBI" id="CHEBI:15378"/>
        <dbReference type="ChEBI" id="CHEBI:16042"/>
        <dbReference type="ChEBI" id="CHEBI:17792"/>
        <dbReference type="ChEBI" id="CHEBI:57925"/>
        <dbReference type="ChEBI" id="CHEBI:90779"/>
        <dbReference type="EC" id="2.5.1.18"/>
    </reaction>
</comment>
<dbReference type="Gene3D" id="3.40.30.10">
    <property type="entry name" value="Glutaredoxin"/>
    <property type="match status" value="1"/>
</dbReference>
<evidence type="ECO:0000256" key="2">
    <source>
        <dbReference type="ARBA" id="ARBA00012452"/>
    </source>
</evidence>
<protein>
    <recommendedName>
        <fullName evidence="2">glutathione transferase</fullName>
        <ecNumber evidence="2">2.5.1.18</ecNumber>
    </recommendedName>
</protein>
<feature type="compositionally biased region" description="Basic and acidic residues" evidence="5">
    <location>
        <begin position="170"/>
        <end position="187"/>
    </location>
</feature>
<evidence type="ECO:0000256" key="5">
    <source>
        <dbReference type="SAM" id="MobiDB-lite"/>
    </source>
</evidence>
<dbReference type="EC" id="2.5.1.18" evidence="2"/>
<keyword evidence="6" id="KW-1133">Transmembrane helix</keyword>
<feature type="compositionally biased region" description="Low complexity" evidence="5">
    <location>
        <begin position="277"/>
        <end position="286"/>
    </location>
</feature>
<feature type="region of interest" description="Disordered" evidence="5">
    <location>
        <begin position="115"/>
        <end position="233"/>
    </location>
</feature>
<evidence type="ECO:0000259" key="7">
    <source>
        <dbReference type="PROSITE" id="PS50404"/>
    </source>
</evidence>
<sequence length="370" mass="41817">MASVKVFGSPTSAEVARVLMCLFEKEVEFQLIRVDAYRGTKRMPQYLKLQPQGEALTFEDESLTLSDSRGILRHISHKYAKQGNPLPDWHGRAGAGVHRAVAADGGAELRRAQRRDGLQPRLPAAHPAQAERQRQRRRVQRQGRHRRQQRRRVQRQARCGRVTAGGEPDQGERAEGGGDAEAVRAEEEGPGEAAGHLRAAPGGGHVPGRRQLHHRRPVAPALRGPPRLRPALPPHVRVPQERQQVVARRLRPRHLEVRQDPAAPAVHVHRRQRQERPAGPAAAPAVVHRRPRREDPTAGPERAALLAVAVPSRRRINYLRRRHRRHPSTWFLVLFVSFSYVIRVLLLLKLRSRVQGPTSPFRRLLILFVV</sequence>
<keyword evidence="3 8" id="KW-0808">Transferase</keyword>
<proteinExistence type="evidence at transcript level"/>
<accession>Q9FQC8</accession>
<keyword evidence="6" id="KW-0812">Transmembrane</keyword>
<name>Q9FQC8_MAIZE</name>
<dbReference type="PROSITE" id="PS50404">
    <property type="entry name" value="GST_NTER"/>
    <property type="match status" value="1"/>
</dbReference>